<protein>
    <recommendedName>
        <fullName evidence="2">HD domain-containing protein</fullName>
    </recommendedName>
</protein>
<dbReference type="SUPFAM" id="SSF109604">
    <property type="entry name" value="HD-domain/PDEase-like"/>
    <property type="match status" value="1"/>
</dbReference>
<evidence type="ECO:0000313" key="1">
    <source>
        <dbReference type="EMBL" id="CBX31309.1"/>
    </source>
</evidence>
<gene>
    <name evidence="1" type="ORF">N47_E48210</name>
</gene>
<dbReference type="Gene3D" id="1.10.3210.10">
    <property type="entry name" value="Hypothetical protein af1432"/>
    <property type="match status" value="1"/>
</dbReference>
<proteinExistence type="predicted"/>
<name>E1YJ55_9BACT</name>
<dbReference type="EMBL" id="FR695877">
    <property type="protein sequence ID" value="CBX31309.1"/>
    <property type="molecule type" value="Genomic_DNA"/>
</dbReference>
<sequence length="252" mass="28588">MENHYAQIQNLARHIVAGYPVPEFYKDYASAVMYSKNILETNPLLVKIRSFVSKNLDNDFGHGLDHAIKVTLDAGALIYIESRIAGYSDNFYKRRVIIAQSAGLMHDIKRKEKDHSAAGAVFAREALKNCAFLPEELDDICIAIKNHEAFKDAVEIKTPGGKLISDCLYDADKFRWGPDNFTDTFWEMISYINPPFSEFIALYPKGMESLHKIKLTFRSETGKKYGPGFIDIGIAIGEELFEIIKKDFAYLL</sequence>
<dbReference type="AlphaFoldDB" id="E1YJ55"/>
<accession>E1YJ55</accession>
<reference evidence="1" key="1">
    <citation type="journal article" date="2011" name="Environ. Microbiol.">
        <title>Genomic insights into the metabolic potential of the polycyclic aromatic hydrocarbon degrading sulfate-reducing Deltaproteobacterium N47.</title>
        <authorList>
            <person name="Bergmann F."/>
            <person name="Selesi D."/>
            <person name="Weinmaier T."/>
            <person name="Tischler P."/>
            <person name="Rattei T."/>
            <person name="Meckenstock R.U."/>
        </authorList>
    </citation>
    <scope>NUCLEOTIDE SEQUENCE</scope>
</reference>
<organism evidence="1">
    <name type="scientific">uncultured Desulfobacterium sp</name>
    <dbReference type="NCBI Taxonomy" id="201089"/>
    <lineage>
        <taxon>Bacteria</taxon>
        <taxon>Pseudomonadati</taxon>
        <taxon>Thermodesulfobacteriota</taxon>
        <taxon>Desulfobacteria</taxon>
        <taxon>Desulfobacterales</taxon>
        <taxon>Desulfobacteriaceae</taxon>
        <taxon>Desulfobacterium</taxon>
        <taxon>environmental samples</taxon>
    </lineage>
</organism>
<evidence type="ECO:0008006" key="2">
    <source>
        <dbReference type="Google" id="ProtNLM"/>
    </source>
</evidence>